<gene>
    <name evidence="3" type="ORF">HCA69_08690</name>
</gene>
<keyword evidence="2" id="KW-0456">Lyase</keyword>
<dbReference type="Pfam" id="PF01903">
    <property type="entry name" value="CbiX"/>
    <property type="match status" value="2"/>
</dbReference>
<dbReference type="InterPro" id="IPR002762">
    <property type="entry name" value="CbiX-like"/>
</dbReference>
<evidence type="ECO:0000313" key="3">
    <source>
        <dbReference type="EMBL" id="MBC1936440.1"/>
    </source>
</evidence>
<reference evidence="3 4" key="1">
    <citation type="submission" date="2020-03" db="EMBL/GenBank/DDBJ databases">
        <title>Soil Listeria distribution.</title>
        <authorList>
            <person name="Liao J."/>
            <person name="Wiedmann M."/>
        </authorList>
    </citation>
    <scope>NUCLEOTIDE SEQUENCE [LARGE SCALE GENOMIC DNA]</scope>
    <source>
        <strain evidence="3 4">FSL L7-0741</strain>
    </source>
</reference>
<accession>A0A7X0Y3Q2</accession>
<dbReference type="SUPFAM" id="SSF53800">
    <property type="entry name" value="Chelatase"/>
    <property type="match status" value="1"/>
</dbReference>
<dbReference type="Gene3D" id="3.40.50.1400">
    <property type="match status" value="2"/>
</dbReference>
<evidence type="ECO:0000256" key="1">
    <source>
        <dbReference type="ARBA" id="ARBA00022723"/>
    </source>
</evidence>
<name>A0A7X0Y3Q2_9LIST</name>
<dbReference type="PANTHER" id="PTHR33542:SF3">
    <property type="entry name" value="SIROHYDROCHLORIN FERROCHELATASE, CHLOROPLASTIC"/>
    <property type="match status" value="1"/>
</dbReference>
<dbReference type="CDD" id="cd03416">
    <property type="entry name" value="CbiX_SirB_N"/>
    <property type="match status" value="1"/>
</dbReference>
<protein>
    <submittedName>
        <fullName evidence="3">Sirohydrochlorin chelatase</fullName>
    </submittedName>
</protein>
<dbReference type="GO" id="GO:0016829">
    <property type="term" value="F:lyase activity"/>
    <property type="evidence" value="ECO:0007669"/>
    <property type="project" value="UniProtKB-KW"/>
</dbReference>
<dbReference type="AlphaFoldDB" id="A0A7X0Y3Q2"/>
<dbReference type="PANTHER" id="PTHR33542">
    <property type="entry name" value="SIROHYDROCHLORIN FERROCHELATASE, CHLOROPLASTIC"/>
    <property type="match status" value="1"/>
</dbReference>
<evidence type="ECO:0000256" key="2">
    <source>
        <dbReference type="ARBA" id="ARBA00023239"/>
    </source>
</evidence>
<sequence length="241" mass="26830">MRAIMYVAHGSRLPEKNHEFRRFVEQIMQQRPETHQKIAFLEKEDETMALVGEALMEAGASEITVIPMLLFPAMHATKDIPEQVTALKKAHPDVTFQIADTFGAEEETIAVAASRIKAASPARSAAILVIAHGSATYHEPRIQMQRVAEKLSAELGNPVTLGMLHGEPNYRQVATELAATNDDIYWMPYFLFTGQLVDKIRAGIKEVSEHTPNTTWHETNCLELDSSLAPAVLRKITEVSQ</sequence>
<proteinExistence type="predicted"/>
<organism evidence="3 4">
    <name type="scientific">Listeria grandensis</name>
    <dbReference type="NCBI Taxonomy" id="1494963"/>
    <lineage>
        <taxon>Bacteria</taxon>
        <taxon>Bacillati</taxon>
        <taxon>Bacillota</taxon>
        <taxon>Bacilli</taxon>
        <taxon>Bacillales</taxon>
        <taxon>Listeriaceae</taxon>
        <taxon>Listeria</taxon>
    </lineage>
</organism>
<dbReference type="InterPro" id="IPR050963">
    <property type="entry name" value="Sirohydro_Cobaltochel/CbiX"/>
</dbReference>
<dbReference type="Proteomes" id="UP000535908">
    <property type="component" value="Unassembled WGS sequence"/>
</dbReference>
<dbReference type="GO" id="GO:0046872">
    <property type="term" value="F:metal ion binding"/>
    <property type="evidence" value="ECO:0007669"/>
    <property type="project" value="UniProtKB-KW"/>
</dbReference>
<comment type="caution">
    <text evidence="3">The sequence shown here is derived from an EMBL/GenBank/DDBJ whole genome shotgun (WGS) entry which is preliminary data.</text>
</comment>
<keyword evidence="1" id="KW-0479">Metal-binding</keyword>
<dbReference type="EMBL" id="JAARWN010000007">
    <property type="protein sequence ID" value="MBC1936440.1"/>
    <property type="molecule type" value="Genomic_DNA"/>
</dbReference>
<evidence type="ECO:0000313" key="4">
    <source>
        <dbReference type="Proteomes" id="UP000535908"/>
    </source>
</evidence>